<reference evidence="9 10" key="1">
    <citation type="submission" date="2016-10" db="EMBL/GenBank/DDBJ databases">
        <authorList>
            <person name="de Groot N.N."/>
        </authorList>
    </citation>
    <scope>NUCLEOTIDE SEQUENCE [LARGE SCALE GENOMIC DNA]</scope>
    <source>
        <strain evidence="9 10">CGMCC 1.8891</strain>
    </source>
</reference>
<evidence type="ECO:0000313" key="10">
    <source>
        <dbReference type="Proteomes" id="UP000183299"/>
    </source>
</evidence>
<accession>A0A1I3PR35</accession>
<evidence type="ECO:0000256" key="4">
    <source>
        <dbReference type="ARBA" id="ARBA00022692"/>
    </source>
</evidence>
<feature type="transmembrane region" description="Helical" evidence="7">
    <location>
        <begin position="28"/>
        <end position="46"/>
    </location>
</feature>
<protein>
    <submittedName>
        <fullName evidence="9">Cellulose synthase (UDP-forming)</fullName>
    </submittedName>
</protein>
<keyword evidence="10" id="KW-1185">Reference proteome</keyword>
<feature type="transmembrane region" description="Helical" evidence="7">
    <location>
        <begin position="474"/>
        <end position="496"/>
    </location>
</feature>
<dbReference type="InterPro" id="IPR001173">
    <property type="entry name" value="Glyco_trans_2-like"/>
</dbReference>
<feature type="domain" description="Glycosyltransferase 2-like" evidence="8">
    <location>
        <begin position="116"/>
        <end position="306"/>
    </location>
</feature>
<dbReference type="RefSeq" id="WP_066603864.1">
    <property type="nucleotide sequence ID" value="NZ_FORY01000003.1"/>
</dbReference>
<dbReference type="OrthoDB" id="9806824at2"/>
<evidence type="ECO:0000313" key="9">
    <source>
        <dbReference type="EMBL" id="SFJ23915.1"/>
    </source>
</evidence>
<dbReference type="GO" id="GO:0016758">
    <property type="term" value="F:hexosyltransferase activity"/>
    <property type="evidence" value="ECO:0007669"/>
    <property type="project" value="TreeGrafter"/>
</dbReference>
<feature type="transmembrane region" description="Helical" evidence="7">
    <location>
        <begin position="580"/>
        <end position="599"/>
    </location>
</feature>
<keyword evidence="6 7" id="KW-0472">Membrane</keyword>
<dbReference type="AlphaFoldDB" id="A0A1I3PR35"/>
<dbReference type="GO" id="GO:0005886">
    <property type="term" value="C:plasma membrane"/>
    <property type="evidence" value="ECO:0007669"/>
    <property type="project" value="TreeGrafter"/>
</dbReference>
<feature type="transmembrane region" description="Helical" evidence="7">
    <location>
        <begin position="541"/>
        <end position="568"/>
    </location>
</feature>
<dbReference type="Proteomes" id="UP000183299">
    <property type="component" value="Unassembled WGS sequence"/>
</dbReference>
<evidence type="ECO:0000256" key="1">
    <source>
        <dbReference type="ARBA" id="ARBA00004141"/>
    </source>
</evidence>
<feature type="transmembrane region" description="Helical" evidence="7">
    <location>
        <begin position="502"/>
        <end position="520"/>
    </location>
</feature>
<evidence type="ECO:0000256" key="7">
    <source>
        <dbReference type="SAM" id="Phobius"/>
    </source>
</evidence>
<evidence type="ECO:0000259" key="8">
    <source>
        <dbReference type="Pfam" id="PF00535"/>
    </source>
</evidence>
<feature type="transmembrane region" description="Helical" evidence="7">
    <location>
        <begin position="440"/>
        <end position="462"/>
    </location>
</feature>
<evidence type="ECO:0000256" key="5">
    <source>
        <dbReference type="ARBA" id="ARBA00022989"/>
    </source>
</evidence>
<dbReference type="EMBL" id="FORY01000003">
    <property type="protein sequence ID" value="SFJ23915.1"/>
    <property type="molecule type" value="Genomic_DNA"/>
</dbReference>
<organism evidence="9 10">
    <name type="scientific">Celeribacter halophilus</name>
    <dbReference type="NCBI Taxonomy" id="576117"/>
    <lineage>
        <taxon>Bacteria</taxon>
        <taxon>Pseudomonadati</taxon>
        <taxon>Pseudomonadota</taxon>
        <taxon>Alphaproteobacteria</taxon>
        <taxon>Rhodobacterales</taxon>
        <taxon>Roseobacteraceae</taxon>
        <taxon>Celeribacter</taxon>
    </lineage>
</organism>
<keyword evidence="4 7" id="KW-0812">Transmembrane</keyword>
<evidence type="ECO:0000256" key="2">
    <source>
        <dbReference type="ARBA" id="ARBA00022676"/>
    </source>
</evidence>
<gene>
    <name evidence="9" type="ORF">SAMN04488138_10329</name>
</gene>
<dbReference type="PANTHER" id="PTHR43867:SF2">
    <property type="entry name" value="CELLULOSE SYNTHASE CATALYTIC SUBUNIT A [UDP-FORMING]"/>
    <property type="match status" value="1"/>
</dbReference>
<evidence type="ECO:0000256" key="3">
    <source>
        <dbReference type="ARBA" id="ARBA00022679"/>
    </source>
</evidence>
<dbReference type="CDD" id="cd06421">
    <property type="entry name" value="CESA_CelA_like"/>
    <property type="match status" value="1"/>
</dbReference>
<name>A0A1I3PR35_9RHOB</name>
<sequence length="614" mass="69191">MIKDDYFLKFEDRTPPPPLPYSATRESLWQFLAVLALVIGGWYIWWRWTGSLNPDAMWFAVPLAIAETCAYIGMLLFVFNLWKDDPIRIETPPAVLGDVAPDHPEHDRPISVDVMFATYDEDPELVRLGIQDAKRMTYPHPIDIRIHILDDGRRPEMRRVTEEEGANYISRTTNEGFKAGNLRHAMEETHGDFLVICDADTRPFPTLLEHTLGYFRDPKMAWVQTPQWFYDLPEGEPLPDKLAQKFGEKGEKIGHGVEKVIGPVVVGHDPFVNDPKMFYDIIQRRRNWANASFCCGAGSIHRREAVMEAALRSFGANVEKRTWAVEETVTVSSKEREVSPELMQAIKTEAAATEVLTPYKFHVSEDIYTSIVLHSDRERGWKSKMHPIVESKMLSPQDLLTWTVQRFKYAGGSLDILVHDNPLFRKGLTLPQRLMYATTFYSYLAPLWNVIFLFAPILYLLTGISPVSAYSSEFFLHLIPFLVTLELAMMVGAWGIDGYPAKASYLAFFPLGLKAIWTIMRGEKVTFKVTPKTRQSGNFLALVRPQLSVLVLTLAGAIWAVGALVIGGTDHSPSGVVANILWGLNNCIAMWGIIAAAIWRPAESSGASEEAKTA</sequence>
<dbReference type="InterPro" id="IPR029044">
    <property type="entry name" value="Nucleotide-diphossugar_trans"/>
</dbReference>
<keyword evidence="2" id="KW-0328">Glycosyltransferase</keyword>
<dbReference type="STRING" id="576117.SAMN04488138_10329"/>
<dbReference type="Gene3D" id="3.90.550.10">
    <property type="entry name" value="Spore Coat Polysaccharide Biosynthesis Protein SpsA, Chain A"/>
    <property type="match status" value="1"/>
</dbReference>
<keyword evidence="5 7" id="KW-1133">Transmembrane helix</keyword>
<comment type="subcellular location">
    <subcellularLocation>
        <location evidence="1">Membrane</location>
        <topology evidence="1">Multi-pass membrane protein</topology>
    </subcellularLocation>
</comment>
<dbReference type="InterPro" id="IPR050321">
    <property type="entry name" value="Glycosyltr_2/OpgH_subfam"/>
</dbReference>
<evidence type="ECO:0000256" key="6">
    <source>
        <dbReference type="ARBA" id="ARBA00023136"/>
    </source>
</evidence>
<dbReference type="SUPFAM" id="SSF53448">
    <property type="entry name" value="Nucleotide-diphospho-sugar transferases"/>
    <property type="match status" value="1"/>
</dbReference>
<dbReference type="PANTHER" id="PTHR43867">
    <property type="entry name" value="CELLULOSE SYNTHASE CATALYTIC SUBUNIT A [UDP-FORMING]"/>
    <property type="match status" value="1"/>
</dbReference>
<feature type="transmembrane region" description="Helical" evidence="7">
    <location>
        <begin position="58"/>
        <end position="82"/>
    </location>
</feature>
<dbReference type="Pfam" id="PF00535">
    <property type="entry name" value="Glycos_transf_2"/>
    <property type="match status" value="1"/>
</dbReference>
<keyword evidence="3" id="KW-0808">Transferase</keyword>
<dbReference type="GeneID" id="98664133"/>
<proteinExistence type="predicted"/>